<evidence type="ECO:0000256" key="1">
    <source>
        <dbReference type="ARBA" id="ARBA00022729"/>
    </source>
</evidence>
<dbReference type="PANTHER" id="PTHR11481:SF64">
    <property type="entry name" value="FC RECEPTOR-LIKE PROTEIN 4"/>
    <property type="match status" value="1"/>
</dbReference>
<accession>A0A7J5XJG5</accession>
<dbReference type="Proteomes" id="UP000518266">
    <property type="component" value="Unassembled WGS sequence"/>
</dbReference>
<evidence type="ECO:0000313" key="6">
    <source>
        <dbReference type="Proteomes" id="UP000518266"/>
    </source>
</evidence>
<reference evidence="5 6" key="1">
    <citation type="submission" date="2020-03" db="EMBL/GenBank/DDBJ databases">
        <title>Dissostichus mawsoni Genome sequencing and assembly.</title>
        <authorList>
            <person name="Park H."/>
        </authorList>
    </citation>
    <scope>NUCLEOTIDE SEQUENCE [LARGE SCALE GENOMIC DNA]</scope>
    <source>
        <strain evidence="5">DM0001</strain>
        <tissue evidence="5">Muscle</tissue>
    </source>
</reference>
<dbReference type="EMBL" id="JAAKFY010000023">
    <property type="protein sequence ID" value="KAF3837232.1"/>
    <property type="molecule type" value="Genomic_DNA"/>
</dbReference>
<feature type="domain" description="Ig-like" evidence="4">
    <location>
        <begin position="148"/>
        <end position="219"/>
    </location>
</feature>
<evidence type="ECO:0000313" key="5">
    <source>
        <dbReference type="EMBL" id="KAF3837232.1"/>
    </source>
</evidence>
<organism evidence="5 6">
    <name type="scientific">Dissostichus mawsoni</name>
    <name type="common">Antarctic cod</name>
    <dbReference type="NCBI Taxonomy" id="36200"/>
    <lineage>
        <taxon>Eukaryota</taxon>
        <taxon>Metazoa</taxon>
        <taxon>Chordata</taxon>
        <taxon>Craniata</taxon>
        <taxon>Vertebrata</taxon>
        <taxon>Euteleostomi</taxon>
        <taxon>Actinopterygii</taxon>
        <taxon>Neopterygii</taxon>
        <taxon>Teleostei</taxon>
        <taxon>Neoteleostei</taxon>
        <taxon>Acanthomorphata</taxon>
        <taxon>Eupercaria</taxon>
        <taxon>Perciformes</taxon>
        <taxon>Notothenioidei</taxon>
        <taxon>Nototheniidae</taxon>
        <taxon>Dissostichus</taxon>
    </lineage>
</organism>
<comment type="caution">
    <text evidence="5">The sequence shown here is derived from an EMBL/GenBank/DDBJ whole genome shotgun (WGS) entry which is preliminary data.</text>
</comment>
<dbReference type="GO" id="GO:0006955">
    <property type="term" value="P:immune response"/>
    <property type="evidence" value="ECO:0007669"/>
    <property type="project" value="TreeGrafter"/>
</dbReference>
<dbReference type="InterPro" id="IPR013783">
    <property type="entry name" value="Ig-like_fold"/>
</dbReference>
<feature type="transmembrane region" description="Helical" evidence="3">
    <location>
        <begin position="254"/>
        <end position="274"/>
    </location>
</feature>
<keyword evidence="1" id="KW-0732">Signal</keyword>
<keyword evidence="3" id="KW-0812">Transmembrane</keyword>
<dbReference type="InterPro" id="IPR036179">
    <property type="entry name" value="Ig-like_dom_sf"/>
</dbReference>
<dbReference type="GO" id="GO:0009897">
    <property type="term" value="C:external side of plasma membrane"/>
    <property type="evidence" value="ECO:0007669"/>
    <property type="project" value="TreeGrafter"/>
</dbReference>
<name>A0A7J5XJG5_DISMA</name>
<dbReference type="GO" id="GO:0004888">
    <property type="term" value="F:transmembrane signaling receptor activity"/>
    <property type="evidence" value="ECO:0007669"/>
    <property type="project" value="TreeGrafter"/>
</dbReference>
<dbReference type="GO" id="GO:0007166">
    <property type="term" value="P:cell surface receptor signaling pathway"/>
    <property type="evidence" value="ECO:0007669"/>
    <property type="project" value="TreeGrafter"/>
</dbReference>
<dbReference type="SUPFAM" id="SSF48726">
    <property type="entry name" value="Immunoglobulin"/>
    <property type="match status" value="1"/>
</dbReference>
<dbReference type="Gene3D" id="2.60.40.10">
    <property type="entry name" value="Immunoglobulins"/>
    <property type="match status" value="2"/>
</dbReference>
<dbReference type="PANTHER" id="PTHR11481">
    <property type="entry name" value="IMMUNOGLOBULIN FC RECEPTOR"/>
    <property type="match status" value="1"/>
</dbReference>
<dbReference type="InterPro" id="IPR007110">
    <property type="entry name" value="Ig-like_dom"/>
</dbReference>
<sequence>MAESWSLSNSELQVDHPSAGWSFYWYKAVPRLSDNSYSYELLPGSENGTEQHLFIIDGQTHTAGYYCRAGRGDPVFYTSYSKPVFVWSGGQFEFIASLTVSPDSVQHFTKTSVSLSCEGNSTEWRVMRFSKPDYLYPCSSWGTMTGSTCRITNDGDIILLKTQTVYNVDFYRNNKLIQNDTRSELTISAVSKSDEGFYKCKQRDSANAASGPGKDSEFPVLLIVGLLCGVSLIILLLLFLYLYRKSKIHAIAGWYNTLFSFIMNMTAVICSFINPLHLLRVSNNVFCKDKTNGNNIPKLNLCLLNLICSFALHSSDIHP</sequence>
<keyword evidence="2" id="KW-1015">Disulfide bond</keyword>
<gene>
    <name evidence="5" type="ORF">F7725_004696</name>
</gene>
<evidence type="ECO:0000256" key="2">
    <source>
        <dbReference type="ARBA" id="ARBA00023157"/>
    </source>
</evidence>
<keyword evidence="6" id="KW-1185">Reference proteome</keyword>
<keyword evidence="3" id="KW-1133">Transmembrane helix</keyword>
<dbReference type="InterPro" id="IPR050488">
    <property type="entry name" value="Ig_Fc_receptor"/>
</dbReference>
<proteinExistence type="predicted"/>
<dbReference type="OrthoDB" id="6151406at2759"/>
<protein>
    <recommendedName>
        <fullName evidence="4">Ig-like domain-containing protein</fullName>
    </recommendedName>
</protein>
<feature type="transmembrane region" description="Helical" evidence="3">
    <location>
        <begin position="220"/>
        <end position="242"/>
    </location>
</feature>
<evidence type="ECO:0000256" key="3">
    <source>
        <dbReference type="SAM" id="Phobius"/>
    </source>
</evidence>
<evidence type="ECO:0000259" key="4">
    <source>
        <dbReference type="PROSITE" id="PS50835"/>
    </source>
</evidence>
<dbReference type="AlphaFoldDB" id="A0A7J5XJG5"/>
<keyword evidence="3" id="KW-0472">Membrane</keyword>
<dbReference type="PROSITE" id="PS50835">
    <property type="entry name" value="IG_LIKE"/>
    <property type="match status" value="1"/>
</dbReference>